<reference evidence="1" key="1">
    <citation type="submission" date="2022-05" db="EMBL/GenBank/DDBJ databases">
        <title>Brevundimonas albigilva TT17 genome sequence.</title>
        <authorList>
            <person name="Lee K."/>
            <person name="Son H."/>
        </authorList>
    </citation>
    <scope>NUCLEOTIDE SEQUENCE</scope>
    <source>
        <strain evidence="1">TT17</strain>
    </source>
</reference>
<protein>
    <submittedName>
        <fullName evidence="1">Uncharacterized protein</fullName>
    </submittedName>
</protein>
<evidence type="ECO:0000313" key="1">
    <source>
        <dbReference type="EMBL" id="URI14707.1"/>
    </source>
</evidence>
<keyword evidence="2" id="KW-1185">Reference proteome</keyword>
<proteinExistence type="predicted"/>
<organism evidence="1 2">
    <name type="scientific">Brevundimonas albigilva</name>
    <dbReference type="NCBI Taxonomy" id="1312364"/>
    <lineage>
        <taxon>Bacteria</taxon>
        <taxon>Pseudomonadati</taxon>
        <taxon>Pseudomonadota</taxon>
        <taxon>Alphaproteobacteria</taxon>
        <taxon>Caulobacterales</taxon>
        <taxon>Caulobacteraceae</taxon>
        <taxon>Brevundimonas</taxon>
    </lineage>
</organism>
<sequence>MNNSIQIRRETTLDETLPSMSFRDFQEALELVASGREHRRMVPFLVSALQQQAPFLNGPMLMFEILCSAACLADLPRKPLNS</sequence>
<dbReference type="Proteomes" id="UP001055429">
    <property type="component" value="Chromosome"/>
</dbReference>
<gene>
    <name evidence="1" type="ORF">M8231_12935</name>
</gene>
<accession>A0ABY4SMA8</accession>
<dbReference type="EMBL" id="CP097649">
    <property type="protein sequence ID" value="URI14707.1"/>
    <property type="molecule type" value="Genomic_DNA"/>
</dbReference>
<dbReference type="RefSeq" id="WP_250201643.1">
    <property type="nucleotide sequence ID" value="NZ_CP097649.1"/>
</dbReference>
<evidence type="ECO:0000313" key="2">
    <source>
        <dbReference type="Proteomes" id="UP001055429"/>
    </source>
</evidence>
<name>A0ABY4SMA8_9CAUL</name>